<sequence>MRKLSMEHKAFVLILTLVTIAFFWILFPFYGAILWAVILAIIFNPLQRRLRARMRNRNLASLISLFVCVVIAVVPVIIIVASVAQQVVWLYQQISTGRIDFGAYANQIQQAIPASVHSALNSLGVGDLDSLRQRLSQAALAGSQFIANRALNIGQVTFQFVIQFFVMLYLLFFLFRDGPMLVNRIRDAVPLEDGRKHQLAEKFTTVLRATVKGNIIVAITQGVLGGLAFWFFGIQGALLWGVLMAVLSLLPAVGAGLVWGPVAIYFLVSGATWQGVALIVYGVLVIGLVDNVLRPILVGKDTKLPDYIVLISTLGGMALMGLNGFVIGPLVAALFIAIWALFAKSPDDQSTPSVPDGASTTTSVARRAVKDGREEVVVVSQKIE</sequence>
<dbReference type="PANTHER" id="PTHR21716">
    <property type="entry name" value="TRANSMEMBRANE PROTEIN"/>
    <property type="match status" value="1"/>
</dbReference>
<feature type="transmembrane region" description="Helical" evidence="7">
    <location>
        <begin position="156"/>
        <end position="175"/>
    </location>
</feature>
<evidence type="ECO:0000256" key="2">
    <source>
        <dbReference type="ARBA" id="ARBA00009773"/>
    </source>
</evidence>
<organism evidence="8 9">
    <name type="scientific">Verticiella sediminum</name>
    <dbReference type="NCBI Taxonomy" id="1247510"/>
    <lineage>
        <taxon>Bacteria</taxon>
        <taxon>Pseudomonadati</taxon>
        <taxon>Pseudomonadota</taxon>
        <taxon>Betaproteobacteria</taxon>
        <taxon>Burkholderiales</taxon>
        <taxon>Alcaligenaceae</taxon>
        <taxon>Verticiella</taxon>
    </lineage>
</organism>
<comment type="similarity">
    <text evidence="2">Belongs to the autoinducer-2 exporter (AI-2E) (TC 2.A.86) family.</text>
</comment>
<feature type="transmembrane region" description="Helical" evidence="7">
    <location>
        <begin position="215"/>
        <end position="232"/>
    </location>
</feature>
<feature type="region of interest" description="Disordered" evidence="6">
    <location>
        <begin position="346"/>
        <end position="367"/>
    </location>
</feature>
<evidence type="ECO:0000313" key="9">
    <source>
        <dbReference type="Proteomes" id="UP000318405"/>
    </source>
</evidence>
<dbReference type="Proteomes" id="UP000318405">
    <property type="component" value="Unassembled WGS sequence"/>
</dbReference>
<dbReference type="RefSeq" id="WP_143950179.1">
    <property type="nucleotide sequence ID" value="NZ_BAABMB010000003.1"/>
</dbReference>
<keyword evidence="4 7" id="KW-1133">Transmembrane helix</keyword>
<feature type="compositionally biased region" description="Polar residues" evidence="6">
    <location>
        <begin position="348"/>
        <end position="364"/>
    </location>
</feature>
<keyword evidence="9" id="KW-1185">Reference proteome</keyword>
<feature type="transmembrane region" description="Helical" evidence="7">
    <location>
        <begin position="62"/>
        <end position="84"/>
    </location>
</feature>
<evidence type="ECO:0000256" key="3">
    <source>
        <dbReference type="ARBA" id="ARBA00022692"/>
    </source>
</evidence>
<dbReference type="PANTHER" id="PTHR21716:SF4">
    <property type="entry name" value="TRANSMEMBRANE PROTEIN 245"/>
    <property type="match status" value="1"/>
</dbReference>
<comment type="caution">
    <text evidence="8">The sequence shown here is derived from an EMBL/GenBank/DDBJ whole genome shotgun (WGS) entry which is preliminary data.</text>
</comment>
<feature type="transmembrane region" description="Helical" evidence="7">
    <location>
        <begin position="266"/>
        <end position="289"/>
    </location>
</feature>
<dbReference type="EMBL" id="VLTJ01000039">
    <property type="protein sequence ID" value="TSH90264.1"/>
    <property type="molecule type" value="Genomic_DNA"/>
</dbReference>
<feature type="transmembrane region" description="Helical" evidence="7">
    <location>
        <begin position="309"/>
        <end position="342"/>
    </location>
</feature>
<keyword evidence="5 7" id="KW-0472">Membrane</keyword>
<evidence type="ECO:0000256" key="7">
    <source>
        <dbReference type="SAM" id="Phobius"/>
    </source>
</evidence>
<dbReference type="Pfam" id="PF01594">
    <property type="entry name" value="AI-2E_transport"/>
    <property type="match status" value="1"/>
</dbReference>
<feature type="transmembrane region" description="Helical" evidence="7">
    <location>
        <begin position="238"/>
        <end position="259"/>
    </location>
</feature>
<evidence type="ECO:0000256" key="6">
    <source>
        <dbReference type="SAM" id="MobiDB-lite"/>
    </source>
</evidence>
<comment type="subcellular location">
    <subcellularLocation>
        <location evidence="1">Membrane</location>
        <topology evidence="1">Multi-pass membrane protein</topology>
    </subcellularLocation>
</comment>
<keyword evidence="3 7" id="KW-0812">Transmembrane</keyword>
<feature type="transmembrane region" description="Helical" evidence="7">
    <location>
        <begin position="12"/>
        <end position="42"/>
    </location>
</feature>
<dbReference type="AlphaFoldDB" id="A0A556ABJ7"/>
<evidence type="ECO:0000256" key="5">
    <source>
        <dbReference type="ARBA" id="ARBA00023136"/>
    </source>
</evidence>
<evidence type="ECO:0000256" key="4">
    <source>
        <dbReference type="ARBA" id="ARBA00022989"/>
    </source>
</evidence>
<evidence type="ECO:0000313" key="8">
    <source>
        <dbReference type="EMBL" id="TSH90264.1"/>
    </source>
</evidence>
<dbReference type="InterPro" id="IPR002549">
    <property type="entry name" value="AI-2E-like"/>
</dbReference>
<name>A0A556ABJ7_9BURK</name>
<reference evidence="8 9" key="1">
    <citation type="submission" date="2019-07" db="EMBL/GenBank/DDBJ databases">
        <title>Qingshengfaniella alkalisoli gen. nov., sp. nov., isolated from saline soil.</title>
        <authorList>
            <person name="Xu L."/>
            <person name="Huang X.-X."/>
            <person name="Sun J.-Q."/>
        </authorList>
    </citation>
    <scope>NUCLEOTIDE SEQUENCE [LARGE SCALE GENOMIC DNA]</scope>
    <source>
        <strain evidence="8 9">DSM 27279</strain>
    </source>
</reference>
<protein>
    <submittedName>
        <fullName evidence="8">AI-2E family transporter</fullName>
    </submittedName>
</protein>
<evidence type="ECO:0000256" key="1">
    <source>
        <dbReference type="ARBA" id="ARBA00004141"/>
    </source>
</evidence>
<accession>A0A556ABJ7</accession>
<dbReference type="OrthoDB" id="106838at2"/>
<proteinExistence type="inferred from homology"/>
<dbReference type="GO" id="GO:0016020">
    <property type="term" value="C:membrane"/>
    <property type="evidence" value="ECO:0007669"/>
    <property type="project" value="UniProtKB-SubCell"/>
</dbReference>
<gene>
    <name evidence="8" type="ORF">FOZ76_20740</name>
</gene>